<dbReference type="Gene3D" id="3.40.50.300">
    <property type="entry name" value="P-loop containing nucleotide triphosphate hydrolases"/>
    <property type="match status" value="3"/>
</dbReference>
<feature type="coiled-coil region" evidence="4">
    <location>
        <begin position="144"/>
        <end position="196"/>
    </location>
</feature>
<dbReference type="PANTHER" id="PTHR19211">
    <property type="entry name" value="ATP-BINDING TRANSPORT PROTEIN-RELATED"/>
    <property type="match status" value="1"/>
</dbReference>
<dbReference type="SUPFAM" id="SSF52540">
    <property type="entry name" value="P-loop containing nucleoside triphosphate hydrolases"/>
    <property type="match status" value="2"/>
</dbReference>
<dbReference type="SMART" id="SM00382">
    <property type="entry name" value="AAA"/>
    <property type="match status" value="2"/>
</dbReference>
<dbReference type="Pfam" id="PF00005">
    <property type="entry name" value="ABC_tran"/>
    <property type="match status" value="2"/>
</dbReference>
<keyword evidence="2" id="KW-0547">Nucleotide-binding</keyword>
<dbReference type="InterPro" id="IPR003439">
    <property type="entry name" value="ABC_transporter-like_ATP-bd"/>
</dbReference>
<protein>
    <submittedName>
        <fullName evidence="6">ABC transporter ATP-binding protein</fullName>
    </submittedName>
</protein>
<dbReference type="AlphaFoldDB" id="A0A2G5NSR3"/>
<name>A0A2G5NSR3_9STAP</name>
<keyword evidence="7" id="KW-1185">Reference proteome</keyword>
<dbReference type="Proteomes" id="UP000229523">
    <property type="component" value="Unassembled WGS sequence"/>
</dbReference>
<evidence type="ECO:0000256" key="1">
    <source>
        <dbReference type="ARBA" id="ARBA00022737"/>
    </source>
</evidence>
<reference evidence="6 7" key="1">
    <citation type="journal article" date="2018" name="Front. Microbiol.">
        <title>Description and Comparative Genomics of Macrococcus caseolyticus subsp. hominis subsp. nov., Macrococcus goetzii sp. nov., Macrococcus epidermidis sp. nov., and Macrococcus bohemicus sp. nov., Novel Macrococci From Human Clinical Material With Virulence Potential and Suspected Uptake of Foreign DNA by Natural Transformation.</title>
        <authorList>
            <person name="Maslanova I."/>
            <person name="Wertheimer Z."/>
            <person name="Sedlacek I."/>
            <person name="Svec P."/>
            <person name="Indrakova A."/>
            <person name="Kovarovic V."/>
            <person name="Schumann P."/>
            <person name="Sproer C."/>
            <person name="Kralova S."/>
            <person name="Sedo O."/>
            <person name="Kristofova L."/>
            <person name="Vrbovska V."/>
            <person name="Fuzik T."/>
            <person name="Petras P."/>
            <person name="Zdrahal Z."/>
            <person name="Ruzickova V."/>
            <person name="Doskar J."/>
            <person name="Pantucek R."/>
        </authorList>
    </citation>
    <scope>NUCLEOTIDE SEQUENCE [LARGE SCALE GENOMIC DNA]</scope>
    <source>
        <strain evidence="6 7">CCM 4927</strain>
    </source>
</reference>
<comment type="caution">
    <text evidence="6">The sequence shown here is derived from an EMBL/GenBank/DDBJ whole genome shotgun (WGS) entry which is preliminary data.</text>
</comment>
<proteinExistence type="predicted"/>
<evidence type="ECO:0000256" key="4">
    <source>
        <dbReference type="SAM" id="Coils"/>
    </source>
</evidence>
<dbReference type="PANTHER" id="PTHR19211:SF100">
    <property type="entry name" value="RIBOSOME PROTECTION PROTEIN VMLR"/>
    <property type="match status" value="1"/>
</dbReference>
<dbReference type="GO" id="GO:0016887">
    <property type="term" value="F:ATP hydrolysis activity"/>
    <property type="evidence" value="ECO:0007669"/>
    <property type="project" value="InterPro"/>
</dbReference>
<dbReference type="CDD" id="cd03221">
    <property type="entry name" value="ABCF_EF-3"/>
    <property type="match status" value="2"/>
</dbReference>
<dbReference type="Pfam" id="PF12848">
    <property type="entry name" value="ABC_tran_Xtn"/>
    <property type="match status" value="1"/>
</dbReference>
<dbReference type="InterPro" id="IPR050611">
    <property type="entry name" value="ABCF"/>
</dbReference>
<dbReference type="PROSITE" id="PS00211">
    <property type="entry name" value="ABC_TRANSPORTER_1"/>
    <property type="match status" value="1"/>
</dbReference>
<dbReference type="InterPro" id="IPR003593">
    <property type="entry name" value="AAA+_ATPase"/>
</dbReference>
<dbReference type="RefSeq" id="WP_099578040.1">
    <property type="nucleotide sequence ID" value="NZ_MJBI02000001.1"/>
</dbReference>
<dbReference type="PROSITE" id="PS50893">
    <property type="entry name" value="ABC_TRANSPORTER_2"/>
    <property type="match status" value="2"/>
</dbReference>
<accession>A0A2G5NSR3</accession>
<dbReference type="GO" id="GO:0005524">
    <property type="term" value="F:ATP binding"/>
    <property type="evidence" value="ECO:0007669"/>
    <property type="project" value="UniProtKB-KW"/>
</dbReference>
<evidence type="ECO:0000256" key="2">
    <source>
        <dbReference type="ARBA" id="ARBA00022741"/>
    </source>
</evidence>
<sequence>MMLQLNNILKQIEDTTLFEIDQLKIGQGEKIGLIGKNGCGKSTLLKMIAQIDTSYSGVITNPFQTKYVPQLKEITSQSGGEQTKSYLLDAFNSNNALLLLDEPSTNLDMNNIKWLINQINQFQGTMVIVSHDRSLLNQTVQKILEIEEKRLNIYTGNYDEYDEQKKKQYEQQLKEYEQYQKKMNQLQQESIERNKHAKNFKKRKKNISISDYKVNSRMGAYDSQEKAIAKSSKVLQKRMEQMEKVEKPKNEKHYKIKAVGKLKQIGATLIHLDNFNLKVGNQQLFHADHFKMVQGDKIAITGPNGSGKTTFIRQLIKEQIDGYYKPNIKIGYFAQNLTTLDEQKSIFENVRSTSVQDDMLIRNVLAALGFDYSRLNQIVKFISGGERVRLQIIKLLLGDYDLLILDEPTNFLDISTLQALEHFLKDYPGSFLIVSHDEQFINNTTKNKFVIKQQQLLDDTKQKEYQTTNSSHLQLLEYKLEQMILDPDINIQDVIKLKKKIENLKK</sequence>
<keyword evidence="4" id="KW-0175">Coiled coil</keyword>
<evidence type="ECO:0000259" key="5">
    <source>
        <dbReference type="PROSITE" id="PS50893"/>
    </source>
</evidence>
<feature type="domain" description="ABC transporter" evidence="5">
    <location>
        <begin position="270"/>
        <end position="478"/>
    </location>
</feature>
<dbReference type="InterPro" id="IPR017871">
    <property type="entry name" value="ABC_transporter-like_CS"/>
</dbReference>
<keyword evidence="3 6" id="KW-0067">ATP-binding</keyword>
<organism evidence="6 7">
    <name type="scientific">Macrococcoides goetzii</name>
    <dbReference type="NCBI Taxonomy" id="1891097"/>
    <lineage>
        <taxon>Bacteria</taxon>
        <taxon>Bacillati</taxon>
        <taxon>Bacillota</taxon>
        <taxon>Bacilli</taxon>
        <taxon>Bacillales</taxon>
        <taxon>Staphylococcaceae</taxon>
        <taxon>Macrococcoides</taxon>
    </lineage>
</organism>
<evidence type="ECO:0000313" key="7">
    <source>
        <dbReference type="Proteomes" id="UP000229523"/>
    </source>
</evidence>
<evidence type="ECO:0000313" key="6">
    <source>
        <dbReference type="EMBL" id="RAI82638.1"/>
    </source>
</evidence>
<dbReference type="NCBIfam" id="NF000355">
    <property type="entry name" value="ribo_prot_ABC_F"/>
    <property type="match status" value="1"/>
</dbReference>
<dbReference type="InterPro" id="IPR032781">
    <property type="entry name" value="ABC_tran_Xtn"/>
</dbReference>
<evidence type="ECO:0000256" key="3">
    <source>
        <dbReference type="ARBA" id="ARBA00022840"/>
    </source>
</evidence>
<feature type="domain" description="ABC transporter" evidence="5">
    <location>
        <begin position="3"/>
        <end position="173"/>
    </location>
</feature>
<gene>
    <name evidence="6" type="ORF">BFS35_002840</name>
</gene>
<dbReference type="InterPro" id="IPR027417">
    <property type="entry name" value="P-loop_NTPase"/>
</dbReference>
<keyword evidence="1" id="KW-0677">Repeat</keyword>
<dbReference type="EMBL" id="MJBI02000001">
    <property type="protein sequence ID" value="RAI82638.1"/>
    <property type="molecule type" value="Genomic_DNA"/>
</dbReference>